<keyword evidence="3" id="KW-1185">Reference proteome</keyword>
<name>A0A4C2A2V8_EUMVA</name>
<comment type="caution">
    <text evidence="2">The sequence shown here is derived from an EMBL/GenBank/DDBJ whole genome shotgun (WGS) entry which is preliminary data.</text>
</comment>
<evidence type="ECO:0000313" key="2">
    <source>
        <dbReference type="EMBL" id="GBP95026.1"/>
    </source>
</evidence>
<dbReference type="STRING" id="151549.A0A4C2A2V8"/>
<proteinExistence type="predicted"/>
<evidence type="ECO:0000313" key="3">
    <source>
        <dbReference type="Proteomes" id="UP000299102"/>
    </source>
</evidence>
<dbReference type="EMBL" id="BGZK01002576">
    <property type="protein sequence ID" value="GBP95026.1"/>
    <property type="molecule type" value="Genomic_DNA"/>
</dbReference>
<evidence type="ECO:0000256" key="1">
    <source>
        <dbReference type="SAM" id="MobiDB-lite"/>
    </source>
</evidence>
<organism evidence="2 3">
    <name type="scientific">Eumeta variegata</name>
    <name type="common">Bagworm moth</name>
    <name type="synonym">Eumeta japonica</name>
    <dbReference type="NCBI Taxonomy" id="151549"/>
    <lineage>
        <taxon>Eukaryota</taxon>
        <taxon>Metazoa</taxon>
        <taxon>Ecdysozoa</taxon>
        <taxon>Arthropoda</taxon>
        <taxon>Hexapoda</taxon>
        <taxon>Insecta</taxon>
        <taxon>Pterygota</taxon>
        <taxon>Neoptera</taxon>
        <taxon>Endopterygota</taxon>
        <taxon>Lepidoptera</taxon>
        <taxon>Glossata</taxon>
        <taxon>Ditrysia</taxon>
        <taxon>Tineoidea</taxon>
        <taxon>Psychidae</taxon>
        <taxon>Oiketicinae</taxon>
        <taxon>Eumeta</taxon>
    </lineage>
</organism>
<reference evidence="2 3" key="1">
    <citation type="journal article" date="2019" name="Commun. Biol.">
        <title>The bagworm genome reveals a unique fibroin gene that provides high tensile strength.</title>
        <authorList>
            <person name="Kono N."/>
            <person name="Nakamura H."/>
            <person name="Ohtoshi R."/>
            <person name="Tomita M."/>
            <person name="Numata K."/>
            <person name="Arakawa K."/>
        </authorList>
    </citation>
    <scope>NUCLEOTIDE SEQUENCE [LARGE SCALE GENOMIC DNA]</scope>
</reference>
<protein>
    <submittedName>
        <fullName evidence="2">Uncharacterized protein</fullName>
    </submittedName>
</protein>
<sequence length="289" mass="31871">MSPNVTVRFSSLSVLDKWDALSQSIKSPESSSSASRRSNNIFTRDRGVLSFHFLIAQILIEPITRRASSVAPCSHFCSNHQCSTDAGLRFRIFAARGPSVASDAPASFGASTRSDLVSACKSQTSSSILSCPGELPLKFSFVPWSHVCVDDVPVSDDRLVGALIDVSFSCSAVFILRALVTLAVHLQVQFFNLQSLTVPNSSYEVLETRICSIRGWKTGRVGVARSTVDMHRVRCAIELRWERPSPGVPTVRPLSVHAYRRDKAIRRRDRTRQPVTTPQLVTPLESVKQ</sequence>
<feature type="region of interest" description="Disordered" evidence="1">
    <location>
        <begin position="266"/>
        <end position="289"/>
    </location>
</feature>
<accession>A0A4C2A2V8</accession>
<dbReference type="AlphaFoldDB" id="A0A4C2A2V8"/>
<gene>
    <name evidence="2" type="ORF">EVAR_91833_1</name>
</gene>
<dbReference type="Proteomes" id="UP000299102">
    <property type="component" value="Unassembled WGS sequence"/>
</dbReference>